<protein>
    <submittedName>
        <fullName evidence="1">Uncharacterized protein</fullName>
    </submittedName>
</protein>
<gene>
    <name evidence="1" type="ORF">S06H3_13819</name>
</gene>
<proteinExistence type="predicted"/>
<feature type="non-terminal residue" evidence="1">
    <location>
        <position position="46"/>
    </location>
</feature>
<organism evidence="1">
    <name type="scientific">marine sediment metagenome</name>
    <dbReference type="NCBI Taxonomy" id="412755"/>
    <lineage>
        <taxon>unclassified sequences</taxon>
        <taxon>metagenomes</taxon>
        <taxon>ecological metagenomes</taxon>
    </lineage>
</organism>
<evidence type="ECO:0000313" key="1">
    <source>
        <dbReference type="EMBL" id="GAI16551.1"/>
    </source>
</evidence>
<comment type="caution">
    <text evidence="1">The sequence shown here is derived from an EMBL/GenBank/DDBJ whole genome shotgun (WGS) entry which is preliminary data.</text>
</comment>
<dbReference type="EMBL" id="BARV01006744">
    <property type="protein sequence ID" value="GAI16551.1"/>
    <property type="molecule type" value="Genomic_DNA"/>
</dbReference>
<reference evidence="1" key="1">
    <citation type="journal article" date="2014" name="Front. Microbiol.">
        <title>High frequency of phylogenetically diverse reductive dehalogenase-homologous genes in deep subseafloor sedimentary metagenomes.</title>
        <authorList>
            <person name="Kawai M."/>
            <person name="Futagami T."/>
            <person name="Toyoda A."/>
            <person name="Takaki Y."/>
            <person name="Nishi S."/>
            <person name="Hori S."/>
            <person name="Arai W."/>
            <person name="Tsubouchi T."/>
            <person name="Morono Y."/>
            <person name="Uchiyama I."/>
            <person name="Ito T."/>
            <person name="Fujiyama A."/>
            <person name="Inagaki F."/>
            <person name="Takami H."/>
        </authorList>
    </citation>
    <scope>NUCLEOTIDE SEQUENCE</scope>
    <source>
        <strain evidence="1">Expedition CK06-06</strain>
    </source>
</reference>
<name>X1MEQ7_9ZZZZ</name>
<sequence length="46" mass="5142">MPGESDVLRIVKEDILEALKEKNKKVSSSLVEPEIKVSRSFISKAI</sequence>
<accession>X1MEQ7</accession>
<dbReference type="AlphaFoldDB" id="X1MEQ7"/>